<comment type="caution">
    <text evidence="6">The sequence shown here is derived from an EMBL/GenBank/DDBJ whole genome shotgun (WGS) entry which is preliminary data.</text>
</comment>
<evidence type="ECO:0000313" key="7">
    <source>
        <dbReference type="Proteomes" id="UP000306552"/>
    </source>
</evidence>
<dbReference type="AlphaFoldDB" id="A0A4U5TSV1"/>
<evidence type="ECO:0000256" key="2">
    <source>
        <dbReference type="ARBA" id="ARBA00022722"/>
    </source>
</evidence>
<keyword evidence="4" id="KW-0378">Hydrolase</keyword>
<dbReference type="InterPro" id="IPR044925">
    <property type="entry name" value="His-Me_finger_sf"/>
</dbReference>
<accession>A0A4U5TSV1</accession>
<dbReference type="EMBL" id="SWMU01000001">
    <property type="protein sequence ID" value="TKS57410.1"/>
    <property type="molecule type" value="Genomic_DNA"/>
</dbReference>
<dbReference type="RefSeq" id="WP_138931111.1">
    <property type="nucleotide sequence ID" value="NZ_SWMU01000001.1"/>
</dbReference>
<dbReference type="NCBIfam" id="TIGR04183">
    <property type="entry name" value="Por_Secre_tail"/>
    <property type="match status" value="1"/>
</dbReference>
<protein>
    <submittedName>
        <fullName evidence="6">T9SS type A sorting domain-containing protein</fullName>
    </submittedName>
</protein>
<keyword evidence="2" id="KW-0540">Nuclease</keyword>
<dbReference type="OrthoDB" id="5485925at2"/>
<evidence type="ECO:0000256" key="1">
    <source>
        <dbReference type="ARBA" id="ARBA00006429"/>
    </source>
</evidence>
<dbReference type="Pfam" id="PF18962">
    <property type="entry name" value="Por_Secre_tail"/>
    <property type="match status" value="1"/>
</dbReference>
<dbReference type="GO" id="GO:0016787">
    <property type="term" value="F:hydrolase activity"/>
    <property type="evidence" value="ECO:0007669"/>
    <property type="project" value="UniProtKB-KW"/>
</dbReference>
<evidence type="ECO:0000259" key="5">
    <source>
        <dbReference type="Pfam" id="PF18962"/>
    </source>
</evidence>
<dbReference type="Pfam" id="PF04231">
    <property type="entry name" value="Endonuclease_1"/>
    <property type="match status" value="1"/>
</dbReference>
<dbReference type="InterPro" id="IPR007346">
    <property type="entry name" value="Endonuclease-I"/>
</dbReference>
<dbReference type="Proteomes" id="UP000306552">
    <property type="component" value="Unassembled WGS sequence"/>
</dbReference>
<dbReference type="PANTHER" id="PTHR33607">
    <property type="entry name" value="ENDONUCLEASE-1"/>
    <property type="match status" value="1"/>
</dbReference>
<dbReference type="PANTHER" id="PTHR33607:SF2">
    <property type="entry name" value="ENDONUCLEASE-1"/>
    <property type="match status" value="1"/>
</dbReference>
<sequence length="349" mass="39588">MYFRLLILLFAYSTYAQIPSYYSSIDFSQSNSDIKNQLASLITATHVEDFPYTSNNTDTWDILKLSDEVLSSPVDVYLVYGSDDSNSIIVDDYTRAKSLSCHQSGCSGLWNREHVFARSLANPPLVTDVEGSGTDVHNLKPCDGDMNSIRSNRVFEDSFGVASITQNGSWFPGDEWKGDVARIVMYMYLRYNNQCLPNTIANSNNTYNVDMPDIFLQWNVEDPVSPLEIQRNNIIASFQGNRNPFIDNPYLASLIWGGPIAQDTWNTFSTVDNFFSNITIVPTFADDSISVSNADNLILYYYIYNISGRLVQLDSLENKVIDISNLSDGIYILAIHKNHKRKVFKFYKK</sequence>
<proteinExistence type="inferred from homology"/>
<dbReference type="SUPFAM" id="SSF54060">
    <property type="entry name" value="His-Me finger endonucleases"/>
    <property type="match status" value="1"/>
</dbReference>
<comment type="similarity">
    <text evidence="1">Belongs to the EndA/NucM nuclease family.</text>
</comment>
<evidence type="ECO:0000313" key="6">
    <source>
        <dbReference type="EMBL" id="TKS57410.1"/>
    </source>
</evidence>
<dbReference type="GO" id="GO:0004518">
    <property type="term" value="F:nuclease activity"/>
    <property type="evidence" value="ECO:0007669"/>
    <property type="project" value="UniProtKB-KW"/>
</dbReference>
<evidence type="ECO:0000256" key="3">
    <source>
        <dbReference type="ARBA" id="ARBA00022729"/>
    </source>
</evidence>
<feature type="domain" description="Secretion system C-terminal sorting" evidence="5">
    <location>
        <begin position="288"/>
        <end position="345"/>
    </location>
</feature>
<organism evidence="6 7">
    <name type="scientific">Mesohalobacter halotolerans</name>
    <dbReference type="NCBI Taxonomy" id="1883405"/>
    <lineage>
        <taxon>Bacteria</taxon>
        <taxon>Pseudomonadati</taxon>
        <taxon>Bacteroidota</taxon>
        <taxon>Flavobacteriia</taxon>
        <taxon>Flavobacteriales</taxon>
        <taxon>Flavobacteriaceae</taxon>
        <taxon>Mesohalobacter</taxon>
    </lineage>
</organism>
<reference evidence="6 7" key="1">
    <citation type="submission" date="2019-04" db="EMBL/GenBank/DDBJ databases">
        <title>Psychroflexus halotolerans sp. nov., isolated from a marine solar saltern.</title>
        <authorList>
            <person name="Feng X."/>
        </authorList>
    </citation>
    <scope>NUCLEOTIDE SEQUENCE [LARGE SCALE GENOMIC DNA]</scope>
    <source>
        <strain evidence="6 7">WDS2C27</strain>
    </source>
</reference>
<keyword evidence="3" id="KW-0732">Signal</keyword>
<name>A0A4U5TSV1_9FLAO</name>
<dbReference type="InterPro" id="IPR026444">
    <property type="entry name" value="Secre_tail"/>
</dbReference>
<keyword evidence="7" id="KW-1185">Reference proteome</keyword>
<evidence type="ECO:0000256" key="4">
    <source>
        <dbReference type="ARBA" id="ARBA00022801"/>
    </source>
</evidence>
<gene>
    <name evidence="6" type="ORF">FCN74_03030</name>
</gene>